<reference evidence="13" key="1">
    <citation type="submission" date="2020-10" db="EMBL/GenBank/DDBJ databases">
        <title>Taxonomic study of unclassified bacteria belonging to the class Ktedonobacteria.</title>
        <authorList>
            <person name="Yabe S."/>
            <person name="Wang C.M."/>
            <person name="Zheng Y."/>
            <person name="Sakai Y."/>
            <person name="Cavaletti L."/>
            <person name="Monciardini P."/>
            <person name="Donadio S."/>
        </authorList>
    </citation>
    <scope>NUCLEOTIDE SEQUENCE</scope>
    <source>
        <strain evidence="13">ID150040</strain>
    </source>
</reference>
<evidence type="ECO:0000256" key="8">
    <source>
        <dbReference type="ARBA" id="ARBA00023175"/>
    </source>
</evidence>
<dbReference type="InterPro" id="IPR035897">
    <property type="entry name" value="Toll_tir_struct_dom_sf"/>
</dbReference>
<evidence type="ECO:0000256" key="3">
    <source>
        <dbReference type="ARBA" id="ARBA00022490"/>
    </source>
</evidence>
<evidence type="ECO:0000256" key="6">
    <source>
        <dbReference type="ARBA" id="ARBA00022803"/>
    </source>
</evidence>
<keyword evidence="7" id="KW-0175">Coiled coil</keyword>
<dbReference type="InterPro" id="IPR019734">
    <property type="entry name" value="TPR_rpt"/>
</dbReference>
<evidence type="ECO:0000313" key="14">
    <source>
        <dbReference type="Proteomes" id="UP000597444"/>
    </source>
</evidence>
<dbReference type="SUPFAM" id="SSF48452">
    <property type="entry name" value="TPR-like"/>
    <property type="match status" value="3"/>
</dbReference>
<keyword evidence="14" id="KW-1185">Reference proteome</keyword>
<comment type="subcellular location">
    <subcellularLocation>
        <location evidence="1">Cytoplasm</location>
        <location evidence="1">Cytoskeleton</location>
    </subcellularLocation>
</comment>
<feature type="domain" description="NACHT" evidence="11">
    <location>
        <begin position="155"/>
        <end position="246"/>
    </location>
</feature>
<dbReference type="EMBL" id="BNJK01000001">
    <property type="protein sequence ID" value="GHO95494.1"/>
    <property type="molecule type" value="Genomic_DNA"/>
</dbReference>
<dbReference type="GO" id="GO:0005871">
    <property type="term" value="C:kinesin complex"/>
    <property type="evidence" value="ECO:0007669"/>
    <property type="project" value="InterPro"/>
</dbReference>
<organism evidence="13 14">
    <name type="scientific">Reticulibacter mediterranei</name>
    <dbReference type="NCBI Taxonomy" id="2778369"/>
    <lineage>
        <taxon>Bacteria</taxon>
        <taxon>Bacillati</taxon>
        <taxon>Chloroflexota</taxon>
        <taxon>Ktedonobacteria</taxon>
        <taxon>Ktedonobacterales</taxon>
        <taxon>Reticulibacteraceae</taxon>
        <taxon>Reticulibacter</taxon>
    </lineage>
</organism>
<feature type="repeat" description="TPR" evidence="10">
    <location>
        <begin position="601"/>
        <end position="634"/>
    </location>
</feature>
<dbReference type="InterPro" id="IPR002151">
    <property type="entry name" value="Kinesin_light"/>
</dbReference>
<keyword evidence="6 10" id="KW-0802">TPR repeat</keyword>
<evidence type="ECO:0000313" key="13">
    <source>
        <dbReference type="EMBL" id="GHO95494.1"/>
    </source>
</evidence>
<dbReference type="PANTHER" id="PTHR45783">
    <property type="entry name" value="KINESIN LIGHT CHAIN"/>
    <property type="match status" value="1"/>
</dbReference>
<dbReference type="PRINTS" id="PR00364">
    <property type="entry name" value="DISEASERSIST"/>
</dbReference>
<proteinExistence type="inferred from homology"/>
<keyword evidence="9" id="KW-0206">Cytoskeleton</keyword>
<gene>
    <name evidence="13" type="ORF">KSF_055420</name>
</gene>
<dbReference type="Pfam" id="PF05729">
    <property type="entry name" value="NACHT"/>
    <property type="match status" value="1"/>
</dbReference>
<evidence type="ECO:0000256" key="2">
    <source>
        <dbReference type="ARBA" id="ARBA00009622"/>
    </source>
</evidence>
<keyword evidence="4" id="KW-0493">Microtubule</keyword>
<dbReference type="NCBIfam" id="NF040586">
    <property type="entry name" value="FxSxx_TPR"/>
    <property type="match status" value="1"/>
</dbReference>
<dbReference type="InterPro" id="IPR007111">
    <property type="entry name" value="NACHT_NTPase"/>
</dbReference>
<dbReference type="InterPro" id="IPR056681">
    <property type="entry name" value="DUF7779"/>
</dbReference>
<dbReference type="Gene3D" id="3.40.50.300">
    <property type="entry name" value="P-loop containing nucleotide triphosphate hydrolases"/>
    <property type="match status" value="1"/>
</dbReference>
<evidence type="ECO:0000256" key="9">
    <source>
        <dbReference type="ARBA" id="ARBA00023212"/>
    </source>
</evidence>
<dbReference type="Pfam" id="PF25000">
    <property type="entry name" value="DUF7779"/>
    <property type="match status" value="1"/>
</dbReference>
<dbReference type="GO" id="GO:0019894">
    <property type="term" value="F:kinesin binding"/>
    <property type="evidence" value="ECO:0007669"/>
    <property type="project" value="TreeGrafter"/>
</dbReference>
<name>A0A8J3IPK2_9CHLR</name>
<comment type="similarity">
    <text evidence="2">Belongs to the kinesin light chain family.</text>
</comment>
<dbReference type="PANTHER" id="PTHR45783:SF3">
    <property type="entry name" value="KINESIN LIGHT CHAIN"/>
    <property type="match status" value="1"/>
</dbReference>
<evidence type="ECO:0000256" key="5">
    <source>
        <dbReference type="ARBA" id="ARBA00022737"/>
    </source>
</evidence>
<keyword evidence="5" id="KW-0677">Repeat</keyword>
<dbReference type="GO" id="GO:0043531">
    <property type="term" value="F:ADP binding"/>
    <property type="evidence" value="ECO:0007669"/>
    <property type="project" value="InterPro"/>
</dbReference>
<dbReference type="Pfam" id="PF13374">
    <property type="entry name" value="TPR_10"/>
    <property type="match status" value="1"/>
</dbReference>
<evidence type="ECO:0000256" key="4">
    <source>
        <dbReference type="ARBA" id="ARBA00022701"/>
    </source>
</evidence>
<dbReference type="InterPro" id="IPR027417">
    <property type="entry name" value="P-loop_NTPase"/>
</dbReference>
<dbReference type="GO" id="GO:0007018">
    <property type="term" value="P:microtubule-based movement"/>
    <property type="evidence" value="ECO:0007669"/>
    <property type="project" value="TreeGrafter"/>
</dbReference>
<dbReference type="Gene3D" id="1.25.40.10">
    <property type="entry name" value="Tetratricopeptide repeat domain"/>
    <property type="match status" value="4"/>
</dbReference>
<dbReference type="GO" id="GO:0005737">
    <property type="term" value="C:cytoplasm"/>
    <property type="evidence" value="ECO:0007669"/>
    <property type="project" value="TreeGrafter"/>
</dbReference>
<dbReference type="Proteomes" id="UP000597444">
    <property type="component" value="Unassembled WGS sequence"/>
</dbReference>
<feature type="repeat" description="TPR" evidence="10">
    <location>
        <begin position="559"/>
        <end position="592"/>
    </location>
</feature>
<keyword evidence="8" id="KW-0505">Motor protein</keyword>
<dbReference type="SUPFAM" id="SSF52540">
    <property type="entry name" value="P-loop containing nucleoside triphosphate hydrolases"/>
    <property type="match status" value="1"/>
</dbReference>
<feature type="repeat" description="TPR" evidence="10">
    <location>
        <begin position="811"/>
        <end position="844"/>
    </location>
</feature>
<evidence type="ECO:0000259" key="12">
    <source>
        <dbReference type="Pfam" id="PF25000"/>
    </source>
</evidence>
<keyword evidence="3" id="KW-0963">Cytoplasm</keyword>
<feature type="repeat" description="TPR" evidence="10">
    <location>
        <begin position="643"/>
        <end position="676"/>
    </location>
</feature>
<feature type="domain" description="DUF7779" evidence="12">
    <location>
        <begin position="381"/>
        <end position="464"/>
    </location>
</feature>
<protein>
    <submittedName>
        <fullName evidence="13">Tetratricopeptide repeat protein</fullName>
    </submittedName>
</protein>
<sequence>MSYIENYINKADIIVLMVSAEFFASACCYEIELKHALELSKADMVRLIPVKLRPFELAGSPLAPYRSLPLSGKPISEWPRIDAAMVDVVNGIWKAIEEVRTHVGTRARINPEKLPLYTVPYRQNRFFTGRDDELNALHTYFFAPSQPFQETRIQALSGLGGVGKTQLAVEYARRSKQKYQAILWLNASSRDIKAALRVLVDQLSLVVEEPIDEQKQMKAIKHWLRFQERWLLILDSLDDFSLIDQLVPNQGGHALLTVHYQSTGTFAHVFHVKPMDRQQGALFLLRRTGIIEEQAQLDAASRDDYAIAKSVAERLGGLPLVLDQAGAYIEETPLCDLAGYLTVYERERANLLNQRGKFSENHPESIMVTLSLAFAEVAQRCPDAIELLRLFAFLHPDSIPGEMFEQRAGVFEGALQKFATGVADWHDPFSALFDYSLVHRCSSSTTLSIHQIVQEVVIEQLSEELRLQWAYQAVRLVNSVFPAAEFSNWPICKTYLHQAQKCAELIEQFHFTQDEAAELLWHLGNYCYQQAMYSGAERYLTYVLQLYEQNMESNQLQIAETLNMLGLVYNEQGKYAVAEGIIQRVIEIREREQGVDHPDIAHAFNSLGLVYSELGKYQDAEICYQRVLSIYETAVDVNPLDVAVTLNNLAVLYDDQGKYKEAEEFYLRILAIEENALVENHPDLAITYNNLAIVYEEQGNYWQAKNMYQRALAIREQSCGEHDARTGQSLSNLAGIFALQKKYRKAEEYYQRALDIYRKTFSAEHPEVALVYTCLASLARLQRNYQQSEMYWRKALAINERMLGSEHPEMARVFNGLGRVYLLQERNADAISFLERALAIRTRALGLEHLDTAECQGLLAEGFVRQRRYEEAEQLFQQALHVYQQTSGQRDLDRVFIMEHYAQLLSRLNRTEEAVSLQRAARSLKRKHTQALRMLDRDE</sequence>
<dbReference type="InterPro" id="IPR011990">
    <property type="entry name" value="TPR-like_helical_dom_sf"/>
</dbReference>
<feature type="repeat" description="TPR" evidence="10">
    <location>
        <begin position="685"/>
        <end position="718"/>
    </location>
</feature>
<dbReference type="AlphaFoldDB" id="A0A8J3IPK2"/>
<evidence type="ECO:0000259" key="11">
    <source>
        <dbReference type="Pfam" id="PF05729"/>
    </source>
</evidence>
<accession>A0A8J3IPK2</accession>
<evidence type="ECO:0000256" key="1">
    <source>
        <dbReference type="ARBA" id="ARBA00004245"/>
    </source>
</evidence>
<dbReference type="PROSITE" id="PS50005">
    <property type="entry name" value="TPR"/>
    <property type="match status" value="6"/>
</dbReference>
<evidence type="ECO:0000256" key="7">
    <source>
        <dbReference type="ARBA" id="ARBA00023054"/>
    </source>
</evidence>
<dbReference type="GO" id="GO:0005874">
    <property type="term" value="C:microtubule"/>
    <property type="evidence" value="ECO:0007669"/>
    <property type="project" value="UniProtKB-KW"/>
</dbReference>
<comment type="caution">
    <text evidence="13">The sequence shown here is derived from an EMBL/GenBank/DDBJ whole genome shotgun (WGS) entry which is preliminary data.</text>
</comment>
<evidence type="ECO:0000256" key="10">
    <source>
        <dbReference type="PROSITE-ProRule" id="PRU00339"/>
    </source>
</evidence>
<dbReference type="SMART" id="SM00028">
    <property type="entry name" value="TPR"/>
    <property type="match status" value="9"/>
</dbReference>
<feature type="repeat" description="TPR" evidence="10">
    <location>
        <begin position="727"/>
        <end position="760"/>
    </location>
</feature>
<dbReference type="SUPFAM" id="SSF52200">
    <property type="entry name" value="Toll/Interleukin receptor TIR domain"/>
    <property type="match status" value="1"/>
</dbReference>
<dbReference type="Pfam" id="PF13424">
    <property type="entry name" value="TPR_12"/>
    <property type="match status" value="4"/>
</dbReference>